<evidence type="ECO:0000313" key="6">
    <source>
        <dbReference type="EMBL" id="PMB90745.1"/>
    </source>
</evidence>
<comment type="pathway">
    <text evidence="1">Protein degradation; proteasomal Pup-dependent pathway.</text>
</comment>
<organism evidence="5 7">
    <name type="scientific">Varibaculum cambriense</name>
    <dbReference type="NCBI Taxonomy" id="184870"/>
    <lineage>
        <taxon>Bacteria</taxon>
        <taxon>Bacillati</taxon>
        <taxon>Actinomycetota</taxon>
        <taxon>Actinomycetes</taxon>
        <taxon>Actinomycetales</taxon>
        <taxon>Actinomycetaceae</taxon>
        <taxon>Varibaculum</taxon>
    </lineage>
</organism>
<dbReference type="EMBL" id="PNGC01000001">
    <property type="protein sequence ID" value="PMB90745.1"/>
    <property type="molecule type" value="Genomic_DNA"/>
</dbReference>
<protein>
    <recommendedName>
        <fullName evidence="3">Prokaryotic ubiquitin-like protein Pup</fullName>
    </recommendedName>
    <alternativeName>
        <fullName evidence="4">Bacterial ubiquitin-like modifier</fullName>
    </alternativeName>
</protein>
<dbReference type="EMBL" id="LSDN01000016">
    <property type="protein sequence ID" value="KXB80318.1"/>
    <property type="molecule type" value="Genomic_DNA"/>
</dbReference>
<gene>
    <name evidence="6" type="ORF">CJ240_03220</name>
    <name evidence="5" type="ORF">HMPREF1862_01308</name>
</gene>
<dbReference type="GO" id="GO:0019941">
    <property type="term" value="P:modification-dependent protein catabolic process"/>
    <property type="evidence" value="ECO:0007669"/>
    <property type="project" value="InterPro"/>
</dbReference>
<dbReference type="GeneID" id="78351857"/>
<dbReference type="Pfam" id="PF05639">
    <property type="entry name" value="Pup"/>
    <property type="match status" value="1"/>
</dbReference>
<dbReference type="GO" id="GO:0070628">
    <property type="term" value="F:proteasome binding"/>
    <property type="evidence" value="ECO:0007669"/>
    <property type="project" value="InterPro"/>
</dbReference>
<dbReference type="GO" id="GO:0031386">
    <property type="term" value="F:protein tag activity"/>
    <property type="evidence" value="ECO:0007669"/>
    <property type="project" value="InterPro"/>
</dbReference>
<name>A0AB34X0J5_9ACTO</name>
<dbReference type="NCBIfam" id="TIGR03687">
    <property type="entry name" value="pupylate_cterm"/>
    <property type="match status" value="1"/>
</dbReference>
<reference evidence="6 8" key="2">
    <citation type="submission" date="2017-09" db="EMBL/GenBank/DDBJ databases">
        <title>Bacterial strain isolated from the female urinary microbiota.</title>
        <authorList>
            <person name="Thomas-White K."/>
            <person name="Kumar N."/>
            <person name="Forster S."/>
            <person name="Putonti C."/>
            <person name="Lawley T."/>
            <person name="Wolfe A.J."/>
        </authorList>
    </citation>
    <scope>NUCLEOTIDE SEQUENCE [LARGE SCALE GENOMIC DNA]</scope>
    <source>
        <strain evidence="6 8">UMB0744</strain>
    </source>
</reference>
<comment type="similarity">
    <text evidence="2">Belongs to the prokaryotic ubiquitin-like protein family.</text>
</comment>
<dbReference type="Proteomes" id="UP000070572">
    <property type="component" value="Unassembled WGS sequence"/>
</dbReference>
<comment type="caution">
    <text evidence="5">The sequence shown here is derived from an EMBL/GenBank/DDBJ whole genome shotgun (WGS) entry which is preliminary data.</text>
</comment>
<accession>A0AB34X0J5</accession>
<evidence type="ECO:0000313" key="5">
    <source>
        <dbReference type="EMBL" id="KXB80318.1"/>
    </source>
</evidence>
<dbReference type="RefSeq" id="WP_022863924.1">
    <property type="nucleotide sequence ID" value="NZ_CAUPGC010000011.1"/>
</dbReference>
<evidence type="ECO:0000313" key="7">
    <source>
        <dbReference type="Proteomes" id="UP000070572"/>
    </source>
</evidence>
<dbReference type="GO" id="GO:0070490">
    <property type="term" value="P:protein pupylation"/>
    <property type="evidence" value="ECO:0007669"/>
    <property type="project" value="InterPro"/>
</dbReference>
<evidence type="ECO:0000256" key="4">
    <source>
        <dbReference type="ARBA" id="ARBA00032321"/>
    </source>
</evidence>
<evidence type="ECO:0000256" key="1">
    <source>
        <dbReference type="ARBA" id="ARBA00004707"/>
    </source>
</evidence>
<dbReference type="AlphaFoldDB" id="A0AB34X0J5"/>
<dbReference type="InterPro" id="IPR008515">
    <property type="entry name" value="Ubiquitin-like_Pup"/>
</dbReference>
<proteinExistence type="inferred from homology"/>
<evidence type="ECO:0000256" key="3">
    <source>
        <dbReference type="ARBA" id="ARBA00016748"/>
    </source>
</evidence>
<reference evidence="5 7" key="1">
    <citation type="submission" date="2016-01" db="EMBL/GenBank/DDBJ databases">
        <authorList>
            <person name="Mitreva M."/>
            <person name="Pepin K.H."/>
            <person name="Mihindukulasuriya K.A."/>
            <person name="Fulton R."/>
            <person name="Fronick C."/>
            <person name="O'Laughlin M."/>
            <person name="Miner T."/>
            <person name="Herter B."/>
            <person name="Rosa B.A."/>
            <person name="Cordes M."/>
            <person name="Tomlinson C."/>
            <person name="Wollam A."/>
            <person name="Palsikar V.B."/>
            <person name="Mardis E.R."/>
            <person name="Wilson R.K."/>
        </authorList>
    </citation>
    <scope>NUCLEOTIDE SEQUENCE [LARGE SCALE GENOMIC DNA]</scope>
    <source>
        <strain evidence="5 7">DNF00696</strain>
    </source>
</reference>
<evidence type="ECO:0000313" key="8">
    <source>
        <dbReference type="Proteomes" id="UP000243201"/>
    </source>
</evidence>
<sequence>MVQEQINAPGGKNTGLDEGIEAAQAQINAPAIDALLEQIDTVMETDAQAFVEGFVQKGGE</sequence>
<dbReference type="Proteomes" id="UP000243201">
    <property type="component" value="Unassembled WGS sequence"/>
</dbReference>
<dbReference type="GO" id="GO:0010498">
    <property type="term" value="P:proteasomal protein catabolic process"/>
    <property type="evidence" value="ECO:0007669"/>
    <property type="project" value="InterPro"/>
</dbReference>
<evidence type="ECO:0000256" key="2">
    <source>
        <dbReference type="ARBA" id="ARBA00010616"/>
    </source>
</evidence>
<keyword evidence="8" id="KW-1185">Reference proteome</keyword>